<dbReference type="EMBL" id="BMQJ01000004">
    <property type="protein sequence ID" value="GGP90368.1"/>
    <property type="molecule type" value="Genomic_DNA"/>
</dbReference>
<feature type="chain" id="PRO_5045480520" evidence="1">
    <location>
        <begin position="31"/>
        <end position="86"/>
    </location>
</feature>
<comment type="caution">
    <text evidence="2">The sequence shown here is derived from an EMBL/GenBank/DDBJ whole genome shotgun (WGS) entry which is preliminary data.</text>
</comment>
<name>A0ABQ2QQ97_9ACTN</name>
<proteinExistence type="predicted"/>
<gene>
    <name evidence="2" type="ORF">GCM10010140_20070</name>
</gene>
<feature type="signal peptide" evidence="1">
    <location>
        <begin position="1"/>
        <end position="30"/>
    </location>
</feature>
<organism evidence="2 3">
    <name type="scientific">Streptosporangium pseudovulgare</name>
    <dbReference type="NCBI Taxonomy" id="35765"/>
    <lineage>
        <taxon>Bacteria</taxon>
        <taxon>Bacillati</taxon>
        <taxon>Actinomycetota</taxon>
        <taxon>Actinomycetes</taxon>
        <taxon>Streptosporangiales</taxon>
        <taxon>Streptosporangiaceae</taxon>
        <taxon>Streptosporangium</taxon>
    </lineage>
</organism>
<sequence>MITFKRGLGAVLLAAATVAGIGAVAAPAGAQSQTASGWQYVKTYPGTAAGGSECRADGKQWGGSYQCRYYEEGWQGQPKYELWVLA</sequence>
<keyword evidence="1" id="KW-0732">Signal</keyword>
<accession>A0ABQ2QQ97</accession>
<keyword evidence="3" id="KW-1185">Reference proteome</keyword>
<reference evidence="3" key="1">
    <citation type="journal article" date="2019" name="Int. J. Syst. Evol. Microbiol.">
        <title>The Global Catalogue of Microorganisms (GCM) 10K type strain sequencing project: providing services to taxonomists for standard genome sequencing and annotation.</title>
        <authorList>
            <consortium name="The Broad Institute Genomics Platform"/>
            <consortium name="The Broad Institute Genome Sequencing Center for Infectious Disease"/>
            <person name="Wu L."/>
            <person name="Ma J."/>
        </authorList>
    </citation>
    <scope>NUCLEOTIDE SEQUENCE [LARGE SCALE GENOMIC DNA]</scope>
    <source>
        <strain evidence="3">JCM 3115</strain>
    </source>
</reference>
<dbReference type="Proteomes" id="UP000611554">
    <property type="component" value="Unassembled WGS sequence"/>
</dbReference>
<evidence type="ECO:0000313" key="2">
    <source>
        <dbReference type="EMBL" id="GGP90368.1"/>
    </source>
</evidence>
<protein>
    <submittedName>
        <fullName evidence="2">Uncharacterized protein</fullName>
    </submittedName>
</protein>
<evidence type="ECO:0000256" key="1">
    <source>
        <dbReference type="SAM" id="SignalP"/>
    </source>
</evidence>
<evidence type="ECO:0000313" key="3">
    <source>
        <dbReference type="Proteomes" id="UP000611554"/>
    </source>
</evidence>